<sequence>MLEKFVPFALPFPNVTDVLTFIIHIFGLEFQHFFLAKIFE</sequence>
<reference evidence="1 2" key="1">
    <citation type="submission" date="2016-09" db="EMBL/GenBank/DDBJ databases">
        <title>Complete genome of Desulfosporosinus sp. OL.</title>
        <authorList>
            <person name="Mardanov A."/>
            <person name="Beletsky A."/>
            <person name="Panova A."/>
            <person name="Karnachuk O."/>
            <person name="Ravin N."/>
        </authorList>
    </citation>
    <scope>NUCLEOTIDE SEQUENCE [LARGE SCALE GENOMIC DNA]</scope>
    <source>
        <strain evidence="1 2">OL</strain>
    </source>
</reference>
<gene>
    <name evidence="1" type="ORF">DSOL_0264</name>
</gene>
<accession>A0A1Q8R377</accession>
<protein>
    <submittedName>
        <fullName evidence="1">Uncharacterized protein</fullName>
    </submittedName>
</protein>
<evidence type="ECO:0000313" key="2">
    <source>
        <dbReference type="Proteomes" id="UP000186102"/>
    </source>
</evidence>
<comment type="caution">
    <text evidence="1">The sequence shown here is derived from an EMBL/GenBank/DDBJ whole genome shotgun (WGS) entry which is preliminary data.</text>
</comment>
<dbReference type="AlphaFoldDB" id="A0A1Q8R377"/>
<keyword evidence="2" id="KW-1185">Reference proteome</keyword>
<dbReference type="Proteomes" id="UP000186102">
    <property type="component" value="Unassembled WGS sequence"/>
</dbReference>
<organism evidence="1 2">
    <name type="scientific">Desulfosporosinus metallidurans</name>
    <dbReference type="NCBI Taxonomy" id="1888891"/>
    <lineage>
        <taxon>Bacteria</taxon>
        <taxon>Bacillati</taxon>
        <taxon>Bacillota</taxon>
        <taxon>Clostridia</taxon>
        <taxon>Eubacteriales</taxon>
        <taxon>Desulfitobacteriaceae</taxon>
        <taxon>Desulfosporosinus</taxon>
    </lineage>
</organism>
<dbReference type="STRING" id="1888891.DSOL_0264"/>
<proteinExistence type="predicted"/>
<name>A0A1Q8R377_9FIRM</name>
<evidence type="ECO:0000313" key="1">
    <source>
        <dbReference type="EMBL" id="OLN34086.1"/>
    </source>
</evidence>
<dbReference type="EMBL" id="MLBF01000001">
    <property type="protein sequence ID" value="OLN34086.1"/>
    <property type="molecule type" value="Genomic_DNA"/>
</dbReference>